<organism evidence="1">
    <name type="scientific">Medioppia subpectinata</name>
    <dbReference type="NCBI Taxonomy" id="1979941"/>
    <lineage>
        <taxon>Eukaryota</taxon>
        <taxon>Metazoa</taxon>
        <taxon>Ecdysozoa</taxon>
        <taxon>Arthropoda</taxon>
        <taxon>Chelicerata</taxon>
        <taxon>Arachnida</taxon>
        <taxon>Acari</taxon>
        <taxon>Acariformes</taxon>
        <taxon>Sarcoptiformes</taxon>
        <taxon>Oribatida</taxon>
        <taxon>Brachypylina</taxon>
        <taxon>Oppioidea</taxon>
        <taxon>Oppiidae</taxon>
        <taxon>Medioppia</taxon>
    </lineage>
</organism>
<reference evidence="1" key="1">
    <citation type="submission" date="2020-11" db="EMBL/GenBank/DDBJ databases">
        <authorList>
            <person name="Tran Van P."/>
        </authorList>
    </citation>
    <scope>NUCLEOTIDE SEQUENCE</scope>
</reference>
<dbReference type="Proteomes" id="UP000759131">
    <property type="component" value="Unassembled WGS sequence"/>
</dbReference>
<dbReference type="AlphaFoldDB" id="A0A7R9KQQ6"/>
<dbReference type="OrthoDB" id="10628128at2759"/>
<protein>
    <submittedName>
        <fullName evidence="1">Uncharacterized protein</fullName>
    </submittedName>
</protein>
<proteinExistence type="predicted"/>
<sequence length="262" mass="30505">MIKIVYPYRESEINLIQNSGLNGSQFESSMASELIQPYNDYTNMNLNMQTNNELIATQSPYTSMQMNEELDFESIFTEYPSDDCNQQSVPFEFSQHMEPMPIVHNIAQTSLVNTNAINNFAIDQQYMPHIPVPTNTAPYYTGVNAMSQQSPSVDEMHVRQTHAYHHCLKRKVSKTMKRCEHQKKKLGRPVENYNKKGVTPRIKQFILDQQKNRLEVTNHELKWRMASIISEMNALKTRFINDFGYLPPQPPLEFDHKARPEQ</sequence>
<name>A0A7R9KQQ6_9ACAR</name>
<evidence type="ECO:0000313" key="1">
    <source>
        <dbReference type="EMBL" id="CAD7627640.1"/>
    </source>
</evidence>
<dbReference type="EMBL" id="CAJPIZ010004912">
    <property type="protein sequence ID" value="CAG2108070.1"/>
    <property type="molecule type" value="Genomic_DNA"/>
</dbReference>
<accession>A0A7R9KQQ6</accession>
<evidence type="ECO:0000313" key="2">
    <source>
        <dbReference type="Proteomes" id="UP000759131"/>
    </source>
</evidence>
<gene>
    <name evidence="1" type="ORF">OSB1V03_LOCUS8065</name>
</gene>
<dbReference type="EMBL" id="OC859487">
    <property type="protein sequence ID" value="CAD7627640.1"/>
    <property type="molecule type" value="Genomic_DNA"/>
</dbReference>
<keyword evidence="2" id="KW-1185">Reference proteome</keyword>